<evidence type="ECO:0000256" key="4">
    <source>
        <dbReference type="ARBA" id="ARBA00022801"/>
    </source>
</evidence>
<dbReference type="InterPro" id="IPR011600">
    <property type="entry name" value="Pept_C14_caspase"/>
</dbReference>
<evidence type="ECO:0000256" key="1">
    <source>
        <dbReference type="ARBA" id="ARBA00010134"/>
    </source>
</evidence>
<evidence type="ECO:0000256" key="3">
    <source>
        <dbReference type="ARBA" id="ARBA00022703"/>
    </source>
</evidence>
<dbReference type="CDD" id="cd00032">
    <property type="entry name" value="CASc"/>
    <property type="match status" value="1"/>
</dbReference>
<dbReference type="EMBL" id="OV121132">
    <property type="protein sequence ID" value="CAH0546193.1"/>
    <property type="molecule type" value="Genomic_DNA"/>
</dbReference>
<name>A0A9P0AS59_BRAAE</name>
<dbReference type="InterPro" id="IPR002138">
    <property type="entry name" value="Pept_C14_p10"/>
</dbReference>
<accession>A0A9P0AS59</accession>
<evidence type="ECO:0000256" key="6">
    <source>
        <dbReference type="ARBA" id="ARBA00023145"/>
    </source>
</evidence>
<dbReference type="InterPro" id="IPR001309">
    <property type="entry name" value="Pept_C14_p20"/>
</dbReference>
<dbReference type="PROSITE" id="PS01121">
    <property type="entry name" value="CASPASE_HIS"/>
    <property type="match status" value="1"/>
</dbReference>
<dbReference type="GO" id="GO:0006508">
    <property type="term" value="P:proteolysis"/>
    <property type="evidence" value="ECO:0007669"/>
    <property type="project" value="UniProtKB-KW"/>
</dbReference>
<dbReference type="PROSITE" id="PS50208">
    <property type="entry name" value="CASPASE_P20"/>
    <property type="match status" value="1"/>
</dbReference>
<dbReference type="Pfam" id="PF00656">
    <property type="entry name" value="Peptidase_C14"/>
    <property type="match status" value="1"/>
</dbReference>
<dbReference type="GO" id="GO:0004197">
    <property type="term" value="F:cysteine-type endopeptidase activity"/>
    <property type="evidence" value="ECO:0007669"/>
    <property type="project" value="InterPro"/>
</dbReference>
<evidence type="ECO:0000259" key="10">
    <source>
        <dbReference type="PROSITE" id="PS50208"/>
    </source>
</evidence>
<proteinExistence type="inferred from homology"/>
<sequence length="336" mass="38028">MNSGVDEIGNNGQSNDTVDVNPINGANGENNDEGDALGSGGNSNGENYARMPVAKYASHYKMDFPEKSIAYIFNHETFQVHDLRKRAGTNRDSENLRKVLINLNFDVHEFKDLRHDELMQNLDHLAKMDHSKKSCIIVSVLSHGEMGIIYAKDTCYKPDDLWKNFTGDRCPSLAGKPKMFFIQACQGDKLDKGVNMIRTETDGESHHSYKIPVQADFLMMYSTYKGYYSWRNTTNGSWFIQALCEELRARSANDDLLTILTYVTQRVALDYESNTPDNSTMHRQKQIPCIMSMLTRLVRFNPGSDSEGNILTTEVENKNKNKFTAIFNSLGNISKT</sequence>
<keyword evidence="3" id="KW-0053">Apoptosis</keyword>
<evidence type="ECO:0000256" key="5">
    <source>
        <dbReference type="ARBA" id="ARBA00022807"/>
    </source>
</evidence>
<dbReference type="GO" id="GO:0045751">
    <property type="term" value="P:negative regulation of Toll signaling pathway"/>
    <property type="evidence" value="ECO:0007669"/>
    <property type="project" value="UniProtKB-ARBA"/>
</dbReference>
<gene>
    <name evidence="11" type="ORF">MELIAE_LOCUS415</name>
</gene>
<dbReference type="GO" id="GO:0005737">
    <property type="term" value="C:cytoplasm"/>
    <property type="evidence" value="ECO:0007669"/>
    <property type="project" value="TreeGrafter"/>
</dbReference>
<evidence type="ECO:0008006" key="13">
    <source>
        <dbReference type="Google" id="ProtNLM"/>
    </source>
</evidence>
<feature type="region of interest" description="Disordered" evidence="8">
    <location>
        <begin position="1"/>
        <end position="45"/>
    </location>
</feature>
<dbReference type="PANTHER" id="PTHR10454:SF245">
    <property type="entry name" value="CASPASE-RELATED"/>
    <property type="match status" value="1"/>
</dbReference>
<protein>
    <recommendedName>
        <fullName evidence="13">Caspase-1</fullName>
    </recommendedName>
</protein>
<keyword evidence="6" id="KW-0865">Zymogen</keyword>
<dbReference type="GO" id="GO:0045476">
    <property type="term" value="P:nurse cell apoptotic process"/>
    <property type="evidence" value="ECO:0007669"/>
    <property type="project" value="UniProtKB-ARBA"/>
</dbReference>
<dbReference type="GO" id="GO:0043525">
    <property type="term" value="P:positive regulation of neuron apoptotic process"/>
    <property type="evidence" value="ECO:0007669"/>
    <property type="project" value="TreeGrafter"/>
</dbReference>
<dbReference type="GO" id="GO:0016322">
    <property type="term" value="P:neuron remodeling"/>
    <property type="evidence" value="ECO:0007669"/>
    <property type="project" value="UniProtKB-ARBA"/>
</dbReference>
<dbReference type="InterPro" id="IPR029030">
    <property type="entry name" value="Caspase-like_dom_sf"/>
</dbReference>
<dbReference type="PANTHER" id="PTHR10454">
    <property type="entry name" value="CASPASE"/>
    <property type="match status" value="1"/>
</dbReference>
<evidence type="ECO:0000259" key="9">
    <source>
        <dbReference type="PROSITE" id="PS50207"/>
    </source>
</evidence>
<dbReference type="InterPro" id="IPR002398">
    <property type="entry name" value="Pept_C14"/>
</dbReference>
<dbReference type="PROSITE" id="PS50207">
    <property type="entry name" value="CASPASE_P10"/>
    <property type="match status" value="1"/>
</dbReference>
<dbReference type="AlphaFoldDB" id="A0A9P0AS59"/>
<dbReference type="GO" id="GO:1990525">
    <property type="term" value="F:BIR domain binding"/>
    <property type="evidence" value="ECO:0007669"/>
    <property type="project" value="UniProtKB-ARBA"/>
</dbReference>
<evidence type="ECO:0000256" key="2">
    <source>
        <dbReference type="ARBA" id="ARBA00022670"/>
    </source>
</evidence>
<evidence type="ECO:0000256" key="7">
    <source>
        <dbReference type="RuleBase" id="RU003971"/>
    </source>
</evidence>
<evidence type="ECO:0000313" key="12">
    <source>
        <dbReference type="Proteomes" id="UP001154078"/>
    </source>
</evidence>
<dbReference type="InterPro" id="IPR015917">
    <property type="entry name" value="Pept_C14A"/>
</dbReference>
<comment type="similarity">
    <text evidence="1 7">Belongs to the peptidase C14A family.</text>
</comment>
<dbReference type="OrthoDB" id="6116485at2759"/>
<keyword evidence="12" id="KW-1185">Reference proteome</keyword>
<feature type="domain" description="Caspase family p20" evidence="10">
    <location>
        <begin position="66"/>
        <end position="189"/>
    </location>
</feature>
<reference evidence="11" key="1">
    <citation type="submission" date="2021-12" db="EMBL/GenBank/DDBJ databases">
        <authorList>
            <person name="King R."/>
        </authorList>
    </citation>
    <scope>NUCLEOTIDE SEQUENCE</scope>
</reference>
<dbReference type="Proteomes" id="UP001154078">
    <property type="component" value="Chromosome 1"/>
</dbReference>
<dbReference type="FunFam" id="3.40.50.1460:FF:000001">
    <property type="entry name" value="Caspase-3 preproprotein"/>
    <property type="match status" value="1"/>
</dbReference>
<dbReference type="SMART" id="SM00115">
    <property type="entry name" value="CASc"/>
    <property type="match status" value="1"/>
</dbReference>
<keyword evidence="5" id="KW-0788">Thiol protease</keyword>
<evidence type="ECO:0000313" key="11">
    <source>
        <dbReference type="EMBL" id="CAH0546193.1"/>
    </source>
</evidence>
<dbReference type="InterPro" id="IPR016129">
    <property type="entry name" value="Caspase_his_AS"/>
</dbReference>
<keyword evidence="4" id="KW-0378">Hydrolase</keyword>
<dbReference type="SUPFAM" id="SSF52129">
    <property type="entry name" value="Caspase-like"/>
    <property type="match status" value="1"/>
</dbReference>
<feature type="domain" description="Caspase family p10" evidence="9">
    <location>
        <begin position="207"/>
        <end position="302"/>
    </location>
</feature>
<dbReference type="Gene3D" id="3.40.50.1460">
    <property type="match status" value="1"/>
</dbReference>
<evidence type="ECO:0000256" key="8">
    <source>
        <dbReference type="SAM" id="MobiDB-lite"/>
    </source>
</evidence>
<dbReference type="InterPro" id="IPR033139">
    <property type="entry name" value="Caspase_cys_AS"/>
</dbReference>
<dbReference type="PRINTS" id="PR00376">
    <property type="entry name" value="IL1BCENZYME"/>
</dbReference>
<organism evidence="11 12">
    <name type="scientific">Brassicogethes aeneus</name>
    <name type="common">Rape pollen beetle</name>
    <name type="synonym">Meligethes aeneus</name>
    <dbReference type="NCBI Taxonomy" id="1431903"/>
    <lineage>
        <taxon>Eukaryota</taxon>
        <taxon>Metazoa</taxon>
        <taxon>Ecdysozoa</taxon>
        <taxon>Arthropoda</taxon>
        <taxon>Hexapoda</taxon>
        <taxon>Insecta</taxon>
        <taxon>Pterygota</taxon>
        <taxon>Neoptera</taxon>
        <taxon>Endopterygota</taxon>
        <taxon>Coleoptera</taxon>
        <taxon>Polyphaga</taxon>
        <taxon>Cucujiformia</taxon>
        <taxon>Nitidulidae</taxon>
        <taxon>Meligethinae</taxon>
        <taxon>Brassicogethes</taxon>
    </lineage>
</organism>
<dbReference type="PROSITE" id="PS01122">
    <property type="entry name" value="CASPASE_CYS"/>
    <property type="match status" value="1"/>
</dbReference>
<keyword evidence="2" id="KW-0645">Protease</keyword>